<reference evidence="7" key="11">
    <citation type="submission" date="2024-01" db="EMBL/GenBank/DDBJ databases">
        <authorList>
            <person name="Macesic N."/>
        </authorList>
    </citation>
    <scope>NUCLEOTIDE SEQUENCE</scope>
    <source>
        <strain evidence="7">CPO078</strain>
    </source>
</reference>
<evidence type="ECO:0000313" key="10">
    <source>
        <dbReference type="EMBL" id="UWZ72484.1"/>
    </source>
</evidence>
<dbReference type="KEGG" id="kom:HR38_13670"/>
<dbReference type="EMBL" id="JAOCBF010000049">
    <property type="protein sequence ID" value="MDH0966202.1"/>
    <property type="molecule type" value="Genomic_DNA"/>
</dbReference>
<evidence type="ECO:0000259" key="2">
    <source>
        <dbReference type="PROSITE" id="PS50043"/>
    </source>
</evidence>
<feature type="domain" description="HTH luxR-type" evidence="2">
    <location>
        <begin position="110"/>
        <end position="175"/>
    </location>
</feature>
<reference evidence="3 11" key="1">
    <citation type="submission" date="2014-01" db="EMBL/GenBank/DDBJ databases">
        <title>The Genome Sequence of Klebsiella oxytoca MGH 27.</title>
        <authorList>
            <consortium name="The Broad Institute Genomics Platform"/>
            <consortium name="The Broad Institute Genome Sequencing Center for Infectious Disease"/>
            <person name="Murphy C."/>
            <person name="Cosimi L."/>
            <person name="Cerqueira G."/>
            <person name="Feldgarden M."/>
            <person name="Earl A."/>
            <person name="Hung D."/>
            <person name="Onderdonk A.B."/>
            <person name="Ferraro M.J."/>
            <person name="Hooper D."/>
            <person name="Dekker J."/>
            <person name="O'Brien T."/>
            <person name="Huang S."/>
            <person name="Quan V."/>
            <person name="Ernst C."/>
            <person name="Delaney M."/>
            <person name="DuBois A."/>
            <person name="Kim D.S."/>
            <person name="Young S.K."/>
            <person name="Zeng Q."/>
            <person name="Gargeya S."/>
            <person name="Fitzgerald M."/>
            <person name="Abouelleil A."/>
            <person name="Alvarado L."/>
            <person name="Berlin A.M."/>
            <person name="Chapman S.B."/>
            <person name="Gainer-Dewar J."/>
            <person name="Goldberg J."/>
            <person name="Gnerre S."/>
            <person name="Griggs A."/>
            <person name="Gujja S."/>
            <person name="Hansen M."/>
            <person name="Howarth C."/>
            <person name="Imamovic A."/>
            <person name="Ireland A."/>
            <person name="Larimer J."/>
            <person name="McCowan C."/>
            <person name="Murphy C."/>
            <person name="Pearson M."/>
            <person name="Poon T.W."/>
            <person name="Priest M."/>
            <person name="Roberts A."/>
            <person name="Saif S."/>
            <person name="Shea T."/>
            <person name="Sykes S."/>
            <person name="Wortman J."/>
            <person name="Nusbaum C."/>
            <person name="Birren B."/>
        </authorList>
    </citation>
    <scope>NUCLEOTIDE SEQUENCE [LARGE SCALE GENOMIC DNA]</scope>
    <source>
        <strain evidence="3 11">MGH 27</strain>
    </source>
</reference>
<dbReference type="GO" id="GO:0003677">
    <property type="term" value="F:DNA binding"/>
    <property type="evidence" value="ECO:0007669"/>
    <property type="project" value="UniProtKB-KW"/>
</dbReference>
<gene>
    <name evidence="8" type="ORF">CWM85_13845</name>
    <name evidence="3" type="ORF">L373_04312</name>
    <name evidence="5" type="ORF">N5C89_25530</name>
    <name evidence="9" type="ORF">NCTC11694_01823</name>
    <name evidence="10" type="ORF">NP224_19950</name>
    <name evidence="6" type="ORF">PTQ40_28235</name>
    <name evidence="7" type="ORF">QAB24_020355</name>
    <name evidence="4" type="ORF">SK91_00736</name>
</gene>
<dbReference type="Proteomes" id="UP001175817">
    <property type="component" value="Unassembled WGS sequence"/>
</dbReference>
<evidence type="ECO:0000313" key="6">
    <source>
        <dbReference type="EMBL" id="MDS7902852.1"/>
    </source>
</evidence>
<reference evidence="4 12" key="2">
    <citation type="submission" date="2015-06" db="EMBL/GenBank/DDBJ databases">
        <title>The Genome Sequence of None.</title>
        <authorList>
            <consortium name="The Broad Institute Genomics Platform"/>
            <consortium name="The Broad Institute Genome Sequencing Center for Infectious Disease"/>
            <person name="Earl A.M."/>
            <person name="Onderdonk A.B."/>
            <person name="Kirby J."/>
            <person name="Ferraro M.J."/>
            <person name="Huang S."/>
            <person name="Spencer M."/>
            <person name="Fodor A."/>
            <person name="Hooper D."/>
            <person name="Dekker J."/>
            <person name="O'Brien T."/>
            <person name="Quan V."/>
            <person name="Gombosev A."/>
            <person name="Delaney M."/>
            <person name="DuBois A."/>
            <person name="Ernst C."/>
            <person name="Kim D.S."/>
            <person name="Rossman W."/>
            <person name="Gohs F."/>
            <person name="Petruso H."/>
            <person name="Nozar T."/>
            <person name="Mougeot F."/>
            <person name="Manson-McGuire A."/>
            <person name="Young S."/>
            <person name="Abouelleil A."/>
            <person name="Cao P."/>
            <person name="Chapman S.B."/>
            <person name="Griggs A."/>
            <person name="Priest M."/>
            <person name="Shea T."/>
            <person name="Wortman I."/>
            <person name="Wortman J.R."/>
            <person name="Nusbaum C."/>
            <person name="Birren B."/>
        </authorList>
    </citation>
    <scope>NUCLEOTIDE SEQUENCE [LARGE SCALE GENOMIC DNA]</scope>
    <source>
        <strain evidence="4 12">MGH87</strain>
    </source>
</reference>
<dbReference type="InterPro" id="IPR016032">
    <property type="entry name" value="Sig_transdc_resp-reg_C-effctor"/>
</dbReference>
<dbReference type="GO" id="GO:0006355">
    <property type="term" value="P:regulation of DNA-templated transcription"/>
    <property type="evidence" value="ECO:0007669"/>
    <property type="project" value="InterPro"/>
</dbReference>
<dbReference type="Gene3D" id="1.10.10.10">
    <property type="entry name" value="Winged helix-like DNA-binding domain superfamily/Winged helix DNA-binding domain"/>
    <property type="match status" value="1"/>
</dbReference>
<dbReference type="RefSeq" id="WP_004849021.1">
    <property type="nucleotide sequence ID" value="NZ_ABVZTX020000010.1"/>
</dbReference>
<accession>A0A0J2I4Y8</accession>
<reference evidence="6" key="10">
    <citation type="submission" date="2023-01" db="EMBL/GenBank/DDBJ databases">
        <authorList>
            <person name="Du H."/>
            <person name="Wan W."/>
        </authorList>
    </citation>
    <scope>NUCLEOTIDE SEQUENCE</scope>
    <source>
        <strain evidence="6">HD1688</strain>
    </source>
</reference>
<evidence type="ECO:0000313" key="4">
    <source>
        <dbReference type="EMBL" id="KLY42365.1"/>
    </source>
</evidence>
<dbReference type="PROSITE" id="PS50043">
    <property type="entry name" value="HTH_LUXR_2"/>
    <property type="match status" value="1"/>
</dbReference>
<reference evidence="8 13" key="3">
    <citation type="submission" date="2017-11" db="EMBL/GenBank/DDBJ databases">
        <authorList>
            <person name="Han C.G."/>
        </authorList>
    </citation>
    <scope>NUCLEOTIDE SEQUENCE [LARGE SCALE GENOMIC DNA]</scope>
    <source>
        <strain evidence="8 13">A2</strain>
    </source>
</reference>
<dbReference type="AlphaFoldDB" id="A0A0J2I4Y8"/>
<dbReference type="SUPFAM" id="SSF46894">
    <property type="entry name" value="C-terminal effector domain of the bipartite response regulators"/>
    <property type="match status" value="1"/>
</dbReference>
<reference evidence="7" key="9">
    <citation type="journal article" date="2023" name="Nat. Commun.">
        <title>Genomic dissection of endemic carbapenem resistance reveals metallo-beta-lactamase dissemination through clonal, plasmid and integron transfer.</title>
        <authorList>
            <person name="Macesic N."/>
            <person name="Hawkey J."/>
            <person name="Vezina B."/>
            <person name="Wisniewski J.A."/>
            <person name="Cottingham H."/>
            <person name="Blakeway L.V."/>
            <person name="Harshegyi T."/>
            <person name="Pragastis K."/>
            <person name="Badoordeen G.Z."/>
            <person name="Dennison A."/>
            <person name="Spelman D.W."/>
            <person name="Jenney A.W.J."/>
            <person name="Peleg A.Y."/>
        </authorList>
    </citation>
    <scope>NUCLEOTIDE SEQUENCE</scope>
    <source>
        <strain evidence="7">CPO078</strain>
    </source>
</reference>
<reference evidence="9 14" key="5">
    <citation type="submission" date="2018-06" db="EMBL/GenBank/DDBJ databases">
        <authorList>
            <consortium name="Pathogen Informatics"/>
            <person name="Doyle S."/>
        </authorList>
    </citation>
    <scope>NUCLEOTIDE SEQUENCE [LARGE SCALE GENOMIC DNA]</scope>
    <source>
        <strain evidence="9 14">NCTC11694</strain>
    </source>
</reference>
<evidence type="ECO:0000313" key="3">
    <source>
        <dbReference type="EMBL" id="EWF84280.1"/>
    </source>
</evidence>
<keyword evidence="1" id="KW-0238">DNA-binding</keyword>
<evidence type="ECO:0000313" key="5">
    <source>
        <dbReference type="EMBL" id="MDH0966202.1"/>
    </source>
</evidence>
<protein>
    <submittedName>
        <fullName evidence="5">LuxR C-terminal-related transcriptional regulator</fullName>
    </submittedName>
    <submittedName>
        <fullName evidence="3">LuxR family transcriptional regulator</fullName>
    </submittedName>
    <submittedName>
        <fullName evidence="9">Regulatory protein</fullName>
    </submittedName>
</protein>
<dbReference type="Proteomes" id="UP001060345">
    <property type="component" value="Chromosome"/>
</dbReference>
<dbReference type="Proteomes" id="UP000255050">
    <property type="component" value="Unassembled WGS sequence"/>
</dbReference>
<evidence type="ECO:0000313" key="12">
    <source>
        <dbReference type="Proteomes" id="UP000036305"/>
    </source>
</evidence>
<dbReference type="Proteomes" id="UP001159937">
    <property type="component" value="Unassembled WGS sequence"/>
</dbReference>
<dbReference type="EMBL" id="CP102103">
    <property type="protein sequence ID" value="UWZ72484.1"/>
    <property type="molecule type" value="Genomic_DNA"/>
</dbReference>
<keyword evidence="12" id="KW-1185">Reference proteome</keyword>
<dbReference type="EMBL" id="JAQSKY010000032">
    <property type="protein sequence ID" value="MDS7902852.1"/>
    <property type="molecule type" value="Genomic_DNA"/>
</dbReference>
<reference evidence="8 13" key="4">
    <citation type="submission" date="2018-01" db="EMBL/GenBank/DDBJ databases">
        <title>Genomic study of Klebsiella pneumoniae.</title>
        <authorList>
            <person name="Yang Y."/>
            <person name="Bicalho R."/>
        </authorList>
    </citation>
    <scope>NUCLEOTIDE SEQUENCE [LARGE SCALE GENOMIC DNA]</scope>
    <source>
        <strain evidence="8 13">A2</strain>
    </source>
</reference>
<dbReference type="Pfam" id="PF00196">
    <property type="entry name" value="GerE"/>
    <property type="match status" value="1"/>
</dbReference>
<dbReference type="GeneID" id="66560956"/>
<evidence type="ECO:0000313" key="9">
    <source>
        <dbReference type="EMBL" id="STR40665.1"/>
    </source>
</evidence>
<dbReference type="EMBL" id="JCNZ01000015">
    <property type="protein sequence ID" value="EWF84280.1"/>
    <property type="molecule type" value="Genomic_DNA"/>
</dbReference>
<evidence type="ECO:0000313" key="7">
    <source>
        <dbReference type="EMBL" id="MEC6052857.1"/>
    </source>
</evidence>
<dbReference type="InterPro" id="IPR000792">
    <property type="entry name" value="Tscrpt_reg_LuxR_C"/>
</dbReference>
<evidence type="ECO:0000313" key="14">
    <source>
        <dbReference type="Proteomes" id="UP000255050"/>
    </source>
</evidence>
<dbReference type="Proteomes" id="UP000234661">
    <property type="component" value="Unassembled WGS sequence"/>
</dbReference>
<dbReference type="EMBL" id="JARTTH020000001">
    <property type="protein sequence ID" value="MEC6052857.1"/>
    <property type="molecule type" value="Genomic_DNA"/>
</dbReference>
<reference evidence="10" key="6">
    <citation type="submission" date="2022-08" db="EMBL/GenBank/DDBJ databases">
        <title>Genomic characterization and comparative genomic analysis of a strain of klebsiella michiganensis carrying blaKPC-2 isolated from the blood of children with very preterm bloodstream infection.</title>
        <authorList>
            <person name="Zhang N."/>
        </authorList>
    </citation>
    <scope>NUCLEOTIDE SEQUENCE</scope>
    <source>
        <strain evidence="10">BSI-KPN166</strain>
    </source>
</reference>
<dbReference type="InterPro" id="IPR036388">
    <property type="entry name" value="WH-like_DNA-bd_sf"/>
</dbReference>
<organism evidence="9 14">
    <name type="scientific">Klebsiella michiganensis</name>
    <dbReference type="NCBI Taxonomy" id="1134687"/>
    <lineage>
        <taxon>Bacteria</taxon>
        <taxon>Pseudomonadati</taxon>
        <taxon>Pseudomonadota</taxon>
        <taxon>Gammaproteobacteria</taxon>
        <taxon>Enterobacterales</taxon>
        <taxon>Enterobacteriaceae</taxon>
        <taxon>Klebsiella/Raoultella group</taxon>
        <taxon>Klebsiella</taxon>
    </lineage>
</organism>
<dbReference type="EMBL" id="LEUS01000003">
    <property type="protein sequence ID" value="KLY42365.1"/>
    <property type="molecule type" value="Genomic_DNA"/>
</dbReference>
<dbReference type="SMART" id="SM00421">
    <property type="entry name" value="HTH_LUXR"/>
    <property type="match status" value="1"/>
</dbReference>
<evidence type="ECO:0000313" key="11">
    <source>
        <dbReference type="Proteomes" id="UP000020202"/>
    </source>
</evidence>
<name>A0A0J2I4Y8_9ENTR</name>
<evidence type="ECO:0000256" key="1">
    <source>
        <dbReference type="ARBA" id="ARBA00023125"/>
    </source>
</evidence>
<evidence type="ECO:0000313" key="13">
    <source>
        <dbReference type="Proteomes" id="UP000234661"/>
    </source>
</evidence>
<sequence>MNNDKQGHFFNHYDLWINNNLLRQGLQLVLDSLSPGCFHGKYVFFTSDNYYAVLNHHYDRKRVRFVLLTDGNDLNFLSEIPMYRIPARSTPAEIKSFILRPTLFGKKPDRESESIVFTNREKEVIRLMNDGEAMANIGKSLNLHIKTIYQIRLTLIKKLGCSGRTDFFNISRSETFKAWTQLNF</sequence>
<dbReference type="EMBL" id="PIET01000364">
    <property type="protein sequence ID" value="PLM62954.1"/>
    <property type="molecule type" value="Genomic_DNA"/>
</dbReference>
<dbReference type="EMBL" id="UGJR01000002">
    <property type="protein sequence ID" value="STR40665.1"/>
    <property type="molecule type" value="Genomic_DNA"/>
</dbReference>
<proteinExistence type="predicted"/>
<dbReference type="Proteomes" id="UP001249822">
    <property type="component" value="Unassembled WGS sequence"/>
</dbReference>
<reference evidence="6" key="8">
    <citation type="journal article" date="2023" name="Front. Microbiol.">
        <title>Genomic characterization of carbapenem-resistant Klebsiella oxytoca complex in China: a multi-center study.</title>
        <authorList>
            <person name="Wan W."/>
            <person name="Yang X."/>
            <person name="Yu H."/>
            <person name="Wang M."/>
            <person name="Jia W."/>
            <person name="Huang B."/>
            <person name="Qu F."/>
            <person name="Shan B."/>
            <person name="Tang Y.W."/>
            <person name="Chen L."/>
            <person name="Du H."/>
        </authorList>
    </citation>
    <scope>NUCLEOTIDE SEQUENCE</scope>
    <source>
        <strain evidence="6">HD1688</strain>
    </source>
</reference>
<reference evidence="5" key="7">
    <citation type="submission" date="2022-09" db="EMBL/GenBank/DDBJ databases">
        <title>Intensive care unit water sources are persistently colonized with multi-drug resistant bacteria and are the site of extensive horizontal gene transfer of antibiotic resistance genes.</title>
        <authorList>
            <person name="Diorio-Toth L."/>
        </authorList>
    </citation>
    <scope>NUCLEOTIDE SEQUENCE</scope>
    <source>
        <strain evidence="5">GD03918</strain>
    </source>
</reference>
<dbReference type="Proteomes" id="UP000036305">
    <property type="component" value="Unassembled WGS sequence"/>
</dbReference>
<evidence type="ECO:0000313" key="8">
    <source>
        <dbReference type="EMBL" id="PLM62954.1"/>
    </source>
</evidence>
<dbReference type="Proteomes" id="UP000020202">
    <property type="component" value="Unassembled WGS sequence"/>
</dbReference>